<dbReference type="InterPro" id="IPR000477">
    <property type="entry name" value="RT_dom"/>
</dbReference>
<dbReference type="Proteomes" id="UP001151760">
    <property type="component" value="Unassembled WGS sequence"/>
</dbReference>
<comment type="caution">
    <text evidence="3">The sequence shown here is derived from an EMBL/GenBank/DDBJ whole genome shotgun (WGS) entry which is preliminary data.</text>
</comment>
<feature type="compositionally biased region" description="Polar residues" evidence="1">
    <location>
        <begin position="1"/>
        <end position="11"/>
    </location>
</feature>
<evidence type="ECO:0000259" key="2">
    <source>
        <dbReference type="Pfam" id="PF00078"/>
    </source>
</evidence>
<evidence type="ECO:0000256" key="1">
    <source>
        <dbReference type="SAM" id="MobiDB-lite"/>
    </source>
</evidence>
<name>A0ABQ5J5Q4_9ASTR</name>
<sequence>MAPNTRSVVVPSNNGASDSGNNNTIDETMKQAIGEIVDEKLVSIQQALAELSSQVLGISLQNQQMGNGNRGNQSHNMMAKIKFPKFSGEDVKGWVFRYKQFFVLNQVIDAEKVNIISIHLYDKALLWHSQYIKNHRGFVSWEVYKEAMLARFGSVVKISEDHAISLFMRGLPIKIEMRVRMFKPRTLADAYCLTNLQEATLNAIKKKNMMVFNGGSSTSTRFNALGTTLSKPLLPLPQASSVQATLNAIKKKNRIVFNGGSSTSTSGQMYSLEVLAIKDDETQDTVAKKLGCYIKSTCPFSVTMGDGYNIVTTSECKQFHWHLQGVDFCSGVMFLPLGGCEMVLGIKCLSTLGDIKTRRKDKASNLSSVLYKYVFSLVHASLMRLEGLPAELQPELQVVVEEFMDVFVVPKEFPPRRPYDHRITLLEGTTPMNVRPYRHPPTQKDAIESMVQELLDTGVIRPSNSPFASPIVIVKKKDNTWRICVDYKKLNKNTIKYRFPIPIIEELIDELHRSQIFSKLDLRSRYHQIRMFDDDVAKTAFKTYQGHYEFLVMPFGLTNALSTF</sequence>
<feature type="region of interest" description="Disordered" evidence="1">
    <location>
        <begin position="1"/>
        <end position="23"/>
    </location>
</feature>
<feature type="compositionally biased region" description="Low complexity" evidence="1">
    <location>
        <begin position="12"/>
        <end position="23"/>
    </location>
</feature>
<accession>A0ABQ5J5Q4</accession>
<dbReference type="Pfam" id="PF00078">
    <property type="entry name" value="RVT_1"/>
    <property type="match status" value="1"/>
</dbReference>
<dbReference type="EMBL" id="BQNB010021579">
    <property type="protein sequence ID" value="GJU07857.1"/>
    <property type="molecule type" value="Genomic_DNA"/>
</dbReference>
<dbReference type="InterPro" id="IPR043128">
    <property type="entry name" value="Rev_trsase/Diguanyl_cyclase"/>
</dbReference>
<dbReference type="CDD" id="cd01647">
    <property type="entry name" value="RT_LTR"/>
    <property type="match status" value="1"/>
</dbReference>
<organism evidence="3 4">
    <name type="scientific">Tanacetum coccineum</name>
    <dbReference type="NCBI Taxonomy" id="301880"/>
    <lineage>
        <taxon>Eukaryota</taxon>
        <taxon>Viridiplantae</taxon>
        <taxon>Streptophyta</taxon>
        <taxon>Embryophyta</taxon>
        <taxon>Tracheophyta</taxon>
        <taxon>Spermatophyta</taxon>
        <taxon>Magnoliopsida</taxon>
        <taxon>eudicotyledons</taxon>
        <taxon>Gunneridae</taxon>
        <taxon>Pentapetalae</taxon>
        <taxon>asterids</taxon>
        <taxon>campanulids</taxon>
        <taxon>Asterales</taxon>
        <taxon>Asteraceae</taxon>
        <taxon>Asteroideae</taxon>
        <taxon>Anthemideae</taxon>
        <taxon>Anthemidinae</taxon>
        <taxon>Tanacetum</taxon>
    </lineage>
</organism>
<gene>
    <name evidence="3" type="ORF">Tco_1124287</name>
</gene>
<keyword evidence="3" id="KW-0378">Hydrolase</keyword>
<dbReference type="PANTHER" id="PTHR24559">
    <property type="entry name" value="TRANSPOSON TY3-I GAG-POL POLYPROTEIN"/>
    <property type="match status" value="1"/>
</dbReference>
<protein>
    <submittedName>
        <fullName evidence="3">Glycoside hydrolase, catalytic domain-containing protein</fullName>
    </submittedName>
</protein>
<dbReference type="Gene3D" id="3.30.70.270">
    <property type="match status" value="1"/>
</dbReference>
<feature type="domain" description="Reverse transcriptase" evidence="2">
    <location>
        <begin position="474"/>
        <end position="564"/>
    </location>
</feature>
<dbReference type="PANTHER" id="PTHR24559:SF450">
    <property type="entry name" value="RNA-DIRECTED DNA POLYMERASE HOMOLOG"/>
    <property type="match status" value="1"/>
</dbReference>
<dbReference type="Gene3D" id="3.10.10.10">
    <property type="entry name" value="HIV Type 1 Reverse Transcriptase, subunit A, domain 1"/>
    <property type="match status" value="1"/>
</dbReference>
<proteinExistence type="predicted"/>
<reference evidence="3" key="1">
    <citation type="journal article" date="2022" name="Int. J. Mol. Sci.">
        <title>Draft Genome of Tanacetum Coccineum: Genomic Comparison of Closely Related Tanacetum-Family Plants.</title>
        <authorList>
            <person name="Yamashiro T."/>
            <person name="Shiraishi A."/>
            <person name="Nakayama K."/>
            <person name="Satake H."/>
        </authorList>
    </citation>
    <scope>NUCLEOTIDE SEQUENCE</scope>
</reference>
<dbReference type="SUPFAM" id="SSF56672">
    <property type="entry name" value="DNA/RNA polymerases"/>
    <property type="match status" value="1"/>
</dbReference>
<dbReference type="GO" id="GO:0016787">
    <property type="term" value="F:hydrolase activity"/>
    <property type="evidence" value="ECO:0007669"/>
    <property type="project" value="UniProtKB-KW"/>
</dbReference>
<evidence type="ECO:0000313" key="3">
    <source>
        <dbReference type="EMBL" id="GJU07857.1"/>
    </source>
</evidence>
<evidence type="ECO:0000313" key="4">
    <source>
        <dbReference type="Proteomes" id="UP001151760"/>
    </source>
</evidence>
<keyword evidence="4" id="KW-1185">Reference proteome</keyword>
<reference evidence="3" key="2">
    <citation type="submission" date="2022-01" db="EMBL/GenBank/DDBJ databases">
        <authorList>
            <person name="Yamashiro T."/>
            <person name="Shiraishi A."/>
            <person name="Satake H."/>
            <person name="Nakayama K."/>
        </authorList>
    </citation>
    <scope>NUCLEOTIDE SEQUENCE</scope>
</reference>
<dbReference type="InterPro" id="IPR043502">
    <property type="entry name" value="DNA/RNA_pol_sf"/>
</dbReference>
<dbReference type="InterPro" id="IPR053134">
    <property type="entry name" value="RNA-dir_DNA_polymerase"/>
</dbReference>